<dbReference type="GO" id="GO:0006289">
    <property type="term" value="P:nucleotide-excision repair"/>
    <property type="evidence" value="ECO:0007669"/>
    <property type="project" value="InterPro"/>
</dbReference>
<dbReference type="OrthoDB" id="300780at2759"/>
<dbReference type="PANTHER" id="PTHR12135">
    <property type="entry name" value="DNA REPAIR PROTEIN XP-C / RAD4"/>
    <property type="match status" value="1"/>
</dbReference>
<feature type="compositionally biased region" description="Basic and acidic residues" evidence="1">
    <location>
        <begin position="105"/>
        <end position="118"/>
    </location>
</feature>
<keyword evidence="3" id="KW-1185">Reference proteome</keyword>
<feature type="compositionally biased region" description="Polar residues" evidence="1">
    <location>
        <begin position="76"/>
        <end position="87"/>
    </location>
</feature>
<feature type="region of interest" description="Disordered" evidence="1">
    <location>
        <begin position="45"/>
        <end position="118"/>
    </location>
</feature>
<feature type="region of interest" description="Disordered" evidence="1">
    <location>
        <begin position="1"/>
        <end position="20"/>
    </location>
</feature>
<dbReference type="GO" id="GO:0005737">
    <property type="term" value="C:cytoplasm"/>
    <property type="evidence" value="ECO:0007669"/>
    <property type="project" value="TreeGrafter"/>
</dbReference>
<dbReference type="EMBL" id="KV974376">
    <property type="protein sequence ID" value="PIO23078.1"/>
    <property type="molecule type" value="Genomic_DNA"/>
</dbReference>
<proteinExistence type="predicted"/>
<name>A0A2G9R5B0_AQUCT</name>
<dbReference type="GO" id="GO:0000111">
    <property type="term" value="C:nucleotide-excision repair factor 2 complex"/>
    <property type="evidence" value="ECO:0007669"/>
    <property type="project" value="TreeGrafter"/>
</dbReference>
<sequence length="118" mass="13831">MSAWENEQVEIERKQKEKREKRVLGNWKLLVKGLLIRERIKARYGNKDADHPHSAFGEEGFSSDEEEEKPACETPAQDTAISWPQNRQAEELQVGKAKRKSKREKKGEEKHLFPFEKL</sequence>
<evidence type="ECO:0000313" key="3">
    <source>
        <dbReference type="Proteomes" id="UP000228934"/>
    </source>
</evidence>
<evidence type="ECO:0000256" key="1">
    <source>
        <dbReference type="SAM" id="MobiDB-lite"/>
    </source>
</evidence>
<dbReference type="GO" id="GO:0006298">
    <property type="term" value="P:mismatch repair"/>
    <property type="evidence" value="ECO:0007669"/>
    <property type="project" value="TreeGrafter"/>
</dbReference>
<evidence type="ECO:0000313" key="2">
    <source>
        <dbReference type="EMBL" id="PIO23078.1"/>
    </source>
</evidence>
<reference evidence="3" key="1">
    <citation type="journal article" date="2017" name="Nat. Commun.">
        <title>The North American bullfrog draft genome provides insight into hormonal regulation of long noncoding RNA.</title>
        <authorList>
            <person name="Hammond S.A."/>
            <person name="Warren R.L."/>
            <person name="Vandervalk B.P."/>
            <person name="Kucuk E."/>
            <person name="Khan H."/>
            <person name="Gibb E.A."/>
            <person name="Pandoh P."/>
            <person name="Kirk H."/>
            <person name="Zhao Y."/>
            <person name="Jones M."/>
            <person name="Mungall A.J."/>
            <person name="Coope R."/>
            <person name="Pleasance S."/>
            <person name="Moore R.A."/>
            <person name="Holt R.A."/>
            <person name="Round J.M."/>
            <person name="Ohora S."/>
            <person name="Walle B.V."/>
            <person name="Veldhoen N."/>
            <person name="Helbing C.C."/>
            <person name="Birol I."/>
        </authorList>
    </citation>
    <scope>NUCLEOTIDE SEQUENCE [LARGE SCALE GENOMIC DNA]</scope>
</reference>
<dbReference type="InterPro" id="IPR004583">
    <property type="entry name" value="DNA_repair_Rad4"/>
</dbReference>
<gene>
    <name evidence="2" type="ORF">AB205_0033840</name>
</gene>
<dbReference type="GO" id="GO:0071942">
    <property type="term" value="C:XPC complex"/>
    <property type="evidence" value="ECO:0007669"/>
    <property type="project" value="TreeGrafter"/>
</dbReference>
<dbReference type="GO" id="GO:0003684">
    <property type="term" value="F:damaged DNA binding"/>
    <property type="evidence" value="ECO:0007669"/>
    <property type="project" value="InterPro"/>
</dbReference>
<dbReference type="GO" id="GO:0003697">
    <property type="term" value="F:single-stranded DNA binding"/>
    <property type="evidence" value="ECO:0007669"/>
    <property type="project" value="TreeGrafter"/>
</dbReference>
<feature type="compositionally biased region" description="Basic and acidic residues" evidence="1">
    <location>
        <begin position="10"/>
        <end position="20"/>
    </location>
</feature>
<accession>A0A2G9R5B0</accession>
<protein>
    <submittedName>
        <fullName evidence="2">Uncharacterized protein</fullName>
    </submittedName>
</protein>
<dbReference type="AlphaFoldDB" id="A0A2G9R5B0"/>
<dbReference type="Proteomes" id="UP000228934">
    <property type="component" value="Unassembled WGS sequence"/>
</dbReference>
<dbReference type="PANTHER" id="PTHR12135:SF0">
    <property type="entry name" value="DNA REPAIR PROTEIN COMPLEMENTING XP-C CELLS"/>
    <property type="match status" value="1"/>
</dbReference>
<organism evidence="2 3">
    <name type="scientific">Aquarana catesbeiana</name>
    <name type="common">American bullfrog</name>
    <name type="synonym">Rana catesbeiana</name>
    <dbReference type="NCBI Taxonomy" id="8400"/>
    <lineage>
        <taxon>Eukaryota</taxon>
        <taxon>Metazoa</taxon>
        <taxon>Chordata</taxon>
        <taxon>Craniata</taxon>
        <taxon>Vertebrata</taxon>
        <taxon>Euteleostomi</taxon>
        <taxon>Amphibia</taxon>
        <taxon>Batrachia</taxon>
        <taxon>Anura</taxon>
        <taxon>Neobatrachia</taxon>
        <taxon>Ranoidea</taxon>
        <taxon>Ranidae</taxon>
        <taxon>Aquarana</taxon>
    </lineage>
</organism>